<evidence type="ECO:0000256" key="10">
    <source>
        <dbReference type="HAMAP-Rule" id="MF_02002"/>
    </source>
</evidence>
<dbReference type="GO" id="GO:0004822">
    <property type="term" value="F:isoleucine-tRNA ligase activity"/>
    <property type="evidence" value="ECO:0007669"/>
    <property type="project" value="UniProtKB-UniRule"/>
</dbReference>
<dbReference type="CDD" id="cd07960">
    <property type="entry name" value="Anticodon_Ia_Ile_BEm"/>
    <property type="match status" value="1"/>
</dbReference>
<evidence type="ECO:0000256" key="8">
    <source>
        <dbReference type="ARBA" id="ARBA00025217"/>
    </source>
</evidence>
<dbReference type="SUPFAM" id="SSF47323">
    <property type="entry name" value="Anticodon-binding domain of a subclass of class I aminoacyl-tRNA synthetases"/>
    <property type="match status" value="1"/>
</dbReference>
<evidence type="ECO:0000259" key="11">
    <source>
        <dbReference type="Pfam" id="PF00133"/>
    </source>
</evidence>
<keyword evidence="3 10" id="KW-0436">Ligase</keyword>
<dbReference type="GO" id="GO:0005524">
    <property type="term" value="F:ATP binding"/>
    <property type="evidence" value="ECO:0007669"/>
    <property type="project" value="UniProtKB-UniRule"/>
</dbReference>
<dbReference type="InterPro" id="IPR013155">
    <property type="entry name" value="M/V/L/I-tRNA-synth_anticd-bd"/>
</dbReference>
<comment type="caution">
    <text evidence="13">The sequence shown here is derived from an EMBL/GenBank/DDBJ whole genome shotgun (WGS) entry which is preliminary data.</text>
</comment>
<feature type="domain" description="Methionyl/Valyl/Leucyl/Isoleucyl-tRNA synthetase anticodon-binding" evidence="12">
    <location>
        <begin position="721"/>
        <end position="877"/>
    </location>
</feature>
<evidence type="ECO:0000256" key="2">
    <source>
        <dbReference type="ARBA" id="ARBA00022490"/>
    </source>
</evidence>
<gene>
    <name evidence="10" type="primary">ileS</name>
    <name evidence="13" type="ORF">LptCag_2198</name>
</gene>
<keyword evidence="10" id="KW-0479">Metal-binding</keyword>
<sequence length="995" mass="113655">MTTDVQSSPHTFFQERLKNVKFKNTLNLPKTDFPMQAKLPEREPATLERWQDQNQYEQLLKLSNRPLFVLHDGPPYANGHLHMGHALNKILKDMINRVAIKKGLRPSYRPGWDCHGLPIEHRVLEELKKNRSELSALEIRARCRESATTYVGIQMQEFQRMGILADWKNPYLTMEYGYEADILSAFAKIVRDGRVYKGVKPVLWCPNCETALADAEVEYEDHSSQAATVLFPEVPKDQTHPRRFFPIWTTTPWTLPANRAVAINPEADYLILEWTGKKLDPLFHIGDQLVIGADLWQEEKNFGGFGRIREGFSLQNRLKGKTLVDATPVLLSPLNSLSVPLLAGDFVTLDQGTGMVHIAPGHGEDDFLLGKSRNLEIYAPVDDKGRYTPDLPESLQQLVGRPVQRIDQDILSLLRDRFLLVDTSVYHHSYPHCWRCKKPVLFRATPQWFLSLSQENLRSKTLSAITTVEWIPAKGENRITGMIASRPDWCLSRQRAWGIPIPAFHCESCRHGFIDPDFVFRLSDHTRTRGVDVWFEESLPDSLTQGLSCPKCQGTSLTREKDILDVWFDSGISHLAVLKDKPDTHWPADLYLEGSDQHRGWFHSSLLTSMALFDTPPYRKVLTHGFVVDGQGRKMSKSLKNVISPLEIINKYGAEILRLWAASSDYQEDIRLSELILSQLVESYRKIRNTFRFVVSNLSDLPEDEARQNIWVPEQSPDILDQWILSLWETTKEKIVQAYNAFEFSRISQLAGQFCSVSLSAHYFDMIKDRLYTAIPDSAERRYTQATMRQIAQELLLCLSPILVFTTDELEPYLFGKKSKDFSVHFAPFPPSRKTRINPSLESKMEQLLAFRGEIGQMMDELKKAKSIGSGLETQVFLSGNISGNEGLKNFSENFLSTFLIVSDVHIGHTTPPEPLASRDSETFPGVRIILRLASGQKCERCWTFSESTSDNPEKWPICSRCYPVVQWWTQKIILDNDGNPTVPHTTDHEGQPLK</sequence>
<dbReference type="NCBIfam" id="TIGR00392">
    <property type="entry name" value="ileS"/>
    <property type="match status" value="1"/>
</dbReference>
<feature type="binding site" evidence="10">
    <location>
        <position position="959"/>
    </location>
    <ligand>
        <name>Zn(2+)</name>
        <dbReference type="ChEBI" id="CHEBI:29105"/>
    </ligand>
</feature>
<feature type="binding site" evidence="10">
    <location>
        <position position="637"/>
    </location>
    <ligand>
        <name>ATP</name>
        <dbReference type="ChEBI" id="CHEBI:30616"/>
    </ligand>
</feature>
<dbReference type="InterPro" id="IPR002300">
    <property type="entry name" value="aa-tRNA-synth_Ia"/>
</dbReference>
<comment type="subcellular location">
    <subcellularLocation>
        <location evidence="10">Cytoplasm</location>
    </subcellularLocation>
</comment>
<dbReference type="Pfam" id="PF00133">
    <property type="entry name" value="tRNA-synt_1"/>
    <property type="match status" value="1"/>
</dbReference>
<evidence type="ECO:0000256" key="7">
    <source>
        <dbReference type="ARBA" id="ARBA00023146"/>
    </source>
</evidence>
<dbReference type="PATRIC" id="fig|178606.4.peg.730"/>
<organism evidence="13 14">
    <name type="scientific">Leptospirillum ferriphilum</name>
    <dbReference type="NCBI Taxonomy" id="178606"/>
    <lineage>
        <taxon>Bacteria</taxon>
        <taxon>Pseudomonadati</taxon>
        <taxon>Nitrospirota</taxon>
        <taxon>Nitrospiria</taxon>
        <taxon>Nitrospirales</taxon>
        <taxon>Nitrospiraceae</taxon>
        <taxon>Leptospirillum</taxon>
    </lineage>
</organism>
<accession>A0A094WB51</accession>
<comment type="domain">
    <text evidence="10">IleRS has two distinct active sites: one for aminoacylation and one for editing. The misactivated valine is translocated from the active site to the editing site, which sterically excludes the correctly activated isoleucine. The single editing site contains two valyl binding pockets, one specific for each substrate (Val-AMP or Val-tRNA(Ile)).</text>
</comment>
<dbReference type="SUPFAM" id="SSF52374">
    <property type="entry name" value="Nucleotidylyl transferase"/>
    <property type="match status" value="1"/>
</dbReference>
<feature type="binding site" evidence="10">
    <location>
        <position position="962"/>
    </location>
    <ligand>
        <name>Zn(2+)</name>
        <dbReference type="ChEBI" id="CHEBI:29105"/>
    </ligand>
</feature>
<keyword evidence="5 10" id="KW-0067">ATP-binding</keyword>
<feature type="short sequence motif" description="'HIGH' region" evidence="10">
    <location>
        <begin position="75"/>
        <end position="85"/>
    </location>
</feature>
<comment type="catalytic activity">
    <reaction evidence="9 10">
        <text>tRNA(Ile) + L-isoleucine + ATP = L-isoleucyl-tRNA(Ile) + AMP + diphosphate</text>
        <dbReference type="Rhea" id="RHEA:11060"/>
        <dbReference type="Rhea" id="RHEA-COMP:9666"/>
        <dbReference type="Rhea" id="RHEA-COMP:9695"/>
        <dbReference type="ChEBI" id="CHEBI:30616"/>
        <dbReference type="ChEBI" id="CHEBI:33019"/>
        <dbReference type="ChEBI" id="CHEBI:58045"/>
        <dbReference type="ChEBI" id="CHEBI:78442"/>
        <dbReference type="ChEBI" id="CHEBI:78528"/>
        <dbReference type="ChEBI" id="CHEBI:456215"/>
        <dbReference type="EC" id="6.1.1.5"/>
    </reaction>
</comment>
<evidence type="ECO:0000256" key="3">
    <source>
        <dbReference type="ARBA" id="ARBA00022598"/>
    </source>
</evidence>
<dbReference type="InterPro" id="IPR009008">
    <property type="entry name" value="Val/Leu/Ile-tRNA-synth_edit"/>
</dbReference>
<evidence type="ECO:0000259" key="12">
    <source>
        <dbReference type="Pfam" id="PF08264"/>
    </source>
</evidence>
<name>A0A094WB51_9BACT</name>
<dbReference type="Pfam" id="PF08264">
    <property type="entry name" value="Anticodon_1"/>
    <property type="match status" value="1"/>
</dbReference>
<comment type="similarity">
    <text evidence="1 10">Belongs to the class-I aminoacyl-tRNA synthetase family. IleS type 1 subfamily.</text>
</comment>
<feature type="short sequence motif" description="'KMSKS' region" evidence="10">
    <location>
        <begin position="634"/>
        <end position="638"/>
    </location>
</feature>
<dbReference type="GO" id="GO:0008270">
    <property type="term" value="F:zinc ion binding"/>
    <property type="evidence" value="ECO:0007669"/>
    <property type="project" value="UniProtKB-UniRule"/>
</dbReference>
<dbReference type="Gene3D" id="1.10.730.20">
    <property type="match status" value="1"/>
</dbReference>
<feature type="domain" description="Aminoacyl-tRNA synthetase class Ia" evidence="11">
    <location>
        <begin position="46"/>
        <end position="673"/>
    </location>
</feature>
<feature type="binding site" evidence="10">
    <location>
        <position position="593"/>
    </location>
    <ligand>
        <name>L-isoleucyl-5'-AMP</name>
        <dbReference type="ChEBI" id="CHEBI:178002"/>
    </ligand>
</feature>
<dbReference type="InterPro" id="IPR033708">
    <property type="entry name" value="Anticodon_Ile_BEm"/>
</dbReference>
<keyword evidence="6 10" id="KW-0648">Protein biosynthesis</keyword>
<evidence type="ECO:0000313" key="14">
    <source>
        <dbReference type="Proteomes" id="UP000029452"/>
    </source>
</evidence>
<comment type="function">
    <text evidence="8 10">Catalyzes the attachment of isoleucine to tRNA(Ile). As IleRS can inadvertently accommodate and process structurally similar amino acids such as valine, to avoid such errors it has two additional distinct tRNA(Ile)-dependent editing activities. One activity is designated as 'pretransfer' editing and involves the hydrolysis of activated Val-AMP. The other activity is designated 'posttransfer' editing and involves deacylation of mischarged Val-tRNA(Ile).</text>
</comment>
<keyword evidence="4 10" id="KW-0547">Nucleotide-binding</keyword>
<dbReference type="EMBL" id="JPGK01000002">
    <property type="protein sequence ID" value="KGA94768.1"/>
    <property type="molecule type" value="Genomic_DNA"/>
</dbReference>
<dbReference type="InterPro" id="IPR014729">
    <property type="entry name" value="Rossmann-like_a/b/a_fold"/>
</dbReference>
<evidence type="ECO:0000256" key="4">
    <source>
        <dbReference type="ARBA" id="ARBA00022741"/>
    </source>
</evidence>
<dbReference type="HAMAP" id="MF_02002">
    <property type="entry name" value="Ile_tRNA_synth_type1"/>
    <property type="match status" value="1"/>
</dbReference>
<dbReference type="Gene3D" id="3.90.740.10">
    <property type="entry name" value="Valyl/Leucyl/Isoleucyl-tRNA synthetase, editing domain"/>
    <property type="match status" value="1"/>
</dbReference>
<dbReference type="InterPro" id="IPR023585">
    <property type="entry name" value="Ile-tRNA-ligase_type1"/>
</dbReference>
<evidence type="ECO:0000313" key="13">
    <source>
        <dbReference type="EMBL" id="KGA94768.1"/>
    </source>
</evidence>
<keyword evidence="2 10" id="KW-0963">Cytoplasm</keyword>
<evidence type="ECO:0000256" key="6">
    <source>
        <dbReference type="ARBA" id="ARBA00022917"/>
    </source>
</evidence>
<feature type="binding site" evidence="10">
    <location>
        <position position="939"/>
    </location>
    <ligand>
        <name>Zn(2+)</name>
        <dbReference type="ChEBI" id="CHEBI:29105"/>
    </ligand>
</feature>
<dbReference type="GO" id="GO:0006428">
    <property type="term" value="P:isoleucyl-tRNA aminoacylation"/>
    <property type="evidence" value="ECO:0007669"/>
    <property type="project" value="UniProtKB-UniRule"/>
</dbReference>
<evidence type="ECO:0000256" key="5">
    <source>
        <dbReference type="ARBA" id="ARBA00022840"/>
    </source>
</evidence>
<dbReference type="AlphaFoldDB" id="A0A094WB51"/>
<dbReference type="Gene3D" id="1.10.10.830">
    <property type="entry name" value="Ile-tRNA synthetase CP2 domain-like"/>
    <property type="match status" value="1"/>
</dbReference>
<keyword evidence="10" id="KW-0862">Zinc</keyword>
<dbReference type="PANTHER" id="PTHR42765:SF1">
    <property type="entry name" value="ISOLEUCINE--TRNA LIGASE, MITOCHONDRIAL"/>
    <property type="match status" value="1"/>
</dbReference>
<protein>
    <recommendedName>
        <fullName evidence="10">Isoleucine--tRNA ligase</fullName>
        <ecNumber evidence="10">6.1.1.5</ecNumber>
    </recommendedName>
    <alternativeName>
        <fullName evidence="10">Isoleucyl-tRNA synthetase</fullName>
        <shortName evidence="10">IleRS</shortName>
    </alternativeName>
</protein>
<dbReference type="Proteomes" id="UP000029452">
    <property type="component" value="Unassembled WGS sequence"/>
</dbReference>
<proteinExistence type="inferred from homology"/>
<dbReference type="SUPFAM" id="SSF50677">
    <property type="entry name" value="ValRS/IleRS/LeuRS editing domain"/>
    <property type="match status" value="1"/>
</dbReference>
<comment type="cofactor">
    <cofactor evidence="10">
        <name>Zn(2+)</name>
        <dbReference type="ChEBI" id="CHEBI:29105"/>
    </cofactor>
    <text evidence="10">Binds 1 zinc ion per subunit.</text>
</comment>
<evidence type="ECO:0000256" key="9">
    <source>
        <dbReference type="ARBA" id="ARBA00048359"/>
    </source>
</evidence>
<dbReference type="InterPro" id="IPR050081">
    <property type="entry name" value="Ile-tRNA_ligase"/>
</dbReference>
<comment type="subunit">
    <text evidence="10">Monomer.</text>
</comment>
<dbReference type="PRINTS" id="PR00984">
    <property type="entry name" value="TRNASYNTHILE"/>
</dbReference>
<keyword evidence="7 10" id="KW-0030">Aminoacyl-tRNA synthetase</keyword>
<feature type="binding site" evidence="10">
    <location>
        <position position="942"/>
    </location>
    <ligand>
        <name>Zn(2+)</name>
        <dbReference type="ChEBI" id="CHEBI:29105"/>
    </ligand>
</feature>
<dbReference type="EC" id="6.1.1.5" evidence="10"/>
<evidence type="ECO:0000256" key="1">
    <source>
        <dbReference type="ARBA" id="ARBA00006887"/>
    </source>
</evidence>
<reference evidence="13 14" key="1">
    <citation type="submission" date="2014-06" db="EMBL/GenBank/DDBJ databases">
        <title>Draft genome sequence of iron oxidizing acidophile Leptospirillum ferriphilum DSM14647.</title>
        <authorList>
            <person name="Cardenas J.P."/>
            <person name="Lazcano M."/>
            <person name="Ossandon F.J."/>
            <person name="Corbett M."/>
            <person name="Holmes D.S."/>
            <person name="Watkin E."/>
        </authorList>
    </citation>
    <scope>NUCLEOTIDE SEQUENCE [LARGE SCALE GENOMIC DNA]</scope>
    <source>
        <strain evidence="13 14">DSM 14647</strain>
    </source>
</reference>
<dbReference type="Gene3D" id="3.40.50.620">
    <property type="entry name" value="HUPs"/>
    <property type="match status" value="2"/>
</dbReference>
<dbReference type="InterPro" id="IPR001412">
    <property type="entry name" value="aa-tRNA-synth_I_CS"/>
</dbReference>
<dbReference type="PANTHER" id="PTHR42765">
    <property type="entry name" value="SOLEUCYL-TRNA SYNTHETASE"/>
    <property type="match status" value="1"/>
</dbReference>
<dbReference type="GO" id="GO:0005829">
    <property type="term" value="C:cytosol"/>
    <property type="evidence" value="ECO:0007669"/>
    <property type="project" value="TreeGrafter"/>
</dbReference>
<dbReference type="InterPro" id="IPR002301">
    <property type="entry name" value="Ile-tRNA-ligase"/>
</dbReference>
<dbReference type="GO" id="GO:0000049">
    <property type="term" value="F:tRNA binding"/>
    <property type="evidence" value="ECO:0007669"/>
    <property type="project" value="InterPro"/>
</dbReference>
<dbReference type="InterPro" id="IPR009080">
    <property type="entry name" value="tRNAsynth_Ia_anticodon-bd"/>
</dbReference>
<dbReference type="GO" id="GO:0002161">
    <property type="term" value="F:aminoacyl-tRNA deacylase activity"/>
    <property type="evidence" value="ECO:0007669"/>
    <property type="project" value="InterPro"/>
</dbReference>
<dbReference type="PROSITE" id="PS00178">
    <property type="entry name" value="AA_TRNA_LIGASE_I"/>
    <property type="match status" value="1"/>
</dbReference>